<gene>
    <name evidence="2" type="ORF">GIB67_028122</name>
</gene>
<evidence type="ECO:0000313" key="3">
    <source>
        <dbReference type="Proteomes" id="UP000541444"/>
    </source>
</evidence>
<evidence type="ECO:0000313" key="2">
    <source>
        <dbReference type="EMBL" id="KAF6135803.1"/>
    </source>
</evidence>
<sequence>MSSSCKEDKFDKAQKEVVDSHEGPSEIAHVEVMLVQVELEVVEANVGGNVPSTMVMCVYPEGVDIGKEFLKYKKKLKGEWGDYVIKEGPQAAATPDDTSLFDRVG</sequence>
<organism evidence="2 3">
    <name type="scientific">Kingdonia uniflora</name>
    <dbReference type="NCBI Taxonomy" id="39325"/>
    <lineage>
        <taxon>Eukaryota</taxon>
        <taxon>Viridiplantae</taxon>
        <taxon>Streptophyta</taxon>
        <taxon>Embryophyta</taxon>
        <taxon>Tracheophyta</taxon>
        <taxon>Spermatophyta</taxon>
        <taxon>Magnoliopsida</taxon>
        <taxon>Ranunculales</taxon>
        <taxon>Circaeasteraceae</taxon>
        <taxon>Kingdonia</taxon>
    </lineage>
</organism>
<keyword evidence="3" id="KW-1185">Reference proteome</keyword>
<feature type="region of interest" description="Disordered" evidence="1">
    <location>
        <begin position="1"/>
        <end position="23"/>
    </location>
</feature>
<name>A0A7J7KZM6_9MAGN</name>
<dbReference type="EMBL" id="JACGCM010002776">
    <property type="protein sequence ID" value="KAF6135803.1"/>
    <property type="molecule type" value="Genomic_DNA"/>
</dbReference>
<dbReference type="Proteomes" id="UP000541444">
    <property type="component" value="Unassembled WGS sequence"/>
</dbReference>
<protein>
    <submittedName>
        <fullName evidence="2">Uncharacterized protein</fullName>
    </submittedName>
</protein>
<comment type="caution">
    <text evidence="2">The sequence shown here is derived from an EMBL/GenBank/DDBJ whole genome shotgun (WGS) entry which is preliminary data.</text>
</comment>
<evidence type="ECO:0000256" key="1">
    <source>
        <dbReference type="SAM" id="MobiDB-lite"/>
    </source>
</evidence>
<accession>A0A7J7KZM6</accession>
<reference evidence="2 3" key="1">
    <citation type="journal article" date="2020" name="IScience">
        <title>Genome Sequencing of the Endangered Kingdonia uniflora (Circaeasteraceae, Ranunculales) Reveals Potential Mechanisms of Evolutionary Specialization.</title>
        <authorList>
            <person name="Sun Y."/>
            <person name="Deng T."/>
            <person name="Zhang A."/>
            <person name="Moore M.J."/>
            <person name="Landis J.B."/>
            <person name="Lin N."/>
            <person name="Zhang H."/>
            <person name="Zhang X."/>
            <person name="Huang J."/>
            <person name="Zhang X."/>
            <person name="Sun H."/>
            <person name="Wang H."/>
        </authorList>
    </citation>
    <scope>NUCLEOTIDE SEQUENCE [LARGE SCALE GENOMIC DNA]</scope>
    <source>
        <strain evidence="2">TB1705</strain>
        <tissue evidence="2">Leaf</tissue>
    </source>
</reference>
<proteinExistence type="predicted"/>
<dbReference type="AlphaFoldDB" id="A0A7J7KZM6"/>